<dbReference type="EMBL" id="JAGYWB010000013">
    <property type="protein sequence ID" value="KAI0500563.1"/>
    <property type="molecule type" value="Genomic_DNA"/>
</dbReference>
<dbReference type="PANTHER" id="PTHR34797">
    <property type="entry name" value="ATG8-INTERACTING PROTEIN 2"/>
    <property type="match status" value="1"/>
</dbReference>
<organism evidence="2 3">
    <name type="scientific">Dendrobium nobile</name>
    <name type="common">Orchid</name>
    <dbReference type="NCBI Taxonomy" id="94219"/>
    <lineage>
        <taxon>Eukaryota</taxon>
        <taxon>Viridiplantae</taxon>
        <taxon>Streptophyta</taxon>
        <taxon>Embryophyta</taxon>
        <taxon>Tracheophyta</taxon>
        <taxon>Spermatophyta</taxon>
        <taxon>Magnoliopsida</taxon>
        <taxon>Liliopsida</taxon>
        <taxon>Asparagales</taxon>
        <taxon>Orchidaceae</taxon>
        <taxon>Epidendroideae</taxon>
        <taxon>Malaxideae</taxon>
        <taxon>Dendrobiinae</taxon>
        <taxon>Dendrobium</taxon>
    </lineage>
</organism>
<keyword evidence="1" id="KW-0472">Membrane</keyword>
<evidence type="ECO:0000313" key="2">
    <source>
        <dbReference type="EMBL" id="KAI0500563.1"/>
    </source>
</evidence>
<keyword evidence="3" id="KW-1185">Reference proteome</keyword>
<dbReference type="OrthoDB" id="604034at2759"/>
<dbReference type="Proteomes" id="UP000829196">
    <property type="component" value="Unassembled WGS sequence"/>
</dbReference>
<comment type="caution">
    <text evidence="2">The sequence shown here is derived from an EMBL/GenBank/DDBJ whole genome shotgun (WGS) entry which is preliminary data.</text>
</comment>
<proteinExistence type="predicted"/>
<evidence type="ECO:0008006" key="4">
    <source>
        <dbReference type="Google" id="ProtNLM"/>
    </source>
</evidence>
<gene>
    <name evidence="2" type="ORF">KFK09_018777</name>
</gene>
<dbReference type="InterPro" id="IPR040304">
    <property type="entry name" value="ATG8-IP-1/2"/>
</dbReference>
<evidence type="ECO:0000313" key="3">
    <source>
        <dbReference type="Proteomes" id="UP000829196"/>
    </source>
</evidence>
<protein>
    <recommendedName>
        <fullName evidence="4">ATG8-interacting protein 1</fullName>
    </recommendedName>
</protein>
<keyword evidence="1" id="KW-1133">Transmembrane helix</keyword>
<dbReference type="PANTHER" id="PTHR34797:SF1">
    <property type="entry name" value="ATG8-INTERACTING PROTEIN 2"/>
    <property type="match status" value="1"/>
</dbReference>
<keyword evidence="1" id="KW-0812">Transmembrane</keyword>
<feature type="transmembrane region" description="Helical" evidence="1">
    <location>
        <begin position="234"/>
        <end position="251"/>
    </location>
</feature>
<sequence>MADDRRDLNETNTRGTDWEVVSLTASTFAAAPGPLEFDPTVLHKKEEFNKTEQECSDAMFMSKHFIVAPHESEKNPAENYGSEVYKEQSIQDDNITDPQKSNKDISAFDTINDLHGGHLFDMGCSLSDHSMNLGYGKQEGDLKMMEKDHALFVSPNEISFDGGANVSLPVIHDDISDLAEPRNPSQEKLDYPSWRAHGCKPNDEDIDENFDDSPESWWKKRAISVYNHAKGTNTFWSIFVAVAVAGLVILGQRWRREKSQFQHFKWKFIGTGEKINTIAGPVSQLKFLVGGNHRTGPMRQGLHPTF</sequence>
<dbReference type="AlphaFoldDB" id="A0A8T3AVR0"/>
<reference evidence="2" key="1">
    <citation type="journal article" date="2022" name="Front. Genet.">
        <title>Chromosome-Scale Assembly of the Dendrobium nobile Genome Provides Insights Into the Molecular Mechanism of the Biosynthesis of the Medicinal Active Ingredient of Dendrobium.</title>
        <authorList>
            <person name="Xu Q."/>
            <person name="Niu S.-C."/>
            <person name="Li K.-L."/>
            <person name="Zheng P.-J."/>
            <person name="Zhang X.-J."/>
            <person name="Jia Y."/>
            <person name="Liu Y."/>
            <person name="Niu Y.-X."/>
            <person name="Yu L.-H."/>
            <person name="Chen D.-F."/>
            <person name="Zhang G.-Q."/>
        </authorList>
    </citation>
    <scope>NUCLEOTIDE SEQUENCE</scope>
    <source>
        <tissue evidence="2">Leaf</tissue>
    </source>
</reference>
<accession>A0A8T3AVR0</accession>
<name>A0A8T3AVR0_DENNO</name>
<evidence type="ECO:0000256" key="1">
    <source>
        <dbReference type="SAM" id="Phobius"/>
    </source>
</evidence>